<evidence type="ECO:0000313" key="2">
    <source>
        <dbReference type="EMBL" id="MBJ6724480.1"/>
    </source>
</evidence>
<dbReference type="EMBL" id="JAEMHM010000005">
    <property type="protein sequence ID" value="MBJ6724480.1"/>
    <property type="molecule type" value="Genomic_DNA"/>
</dbReference>
<comment type="caution">
    <text evidence="2">The sequence shown here is derived from an EMBL/GenBank/DDBJ whole genome shotgun (WGS) entry which is preliminary data.</text>
</comment>
<proteinExistence type="predicted"/>
<sequence>MKLMFSMLMLSALSLFFIAPVPVDAVSYPVSPHREISEHTAMTVGATVYLFHSGTPDVKKAVAVSDILVVFGERHGELTEVGKIKVRSYLGDCYLQGEVLEGEVRHDDVARKSGAALLVILKEEMMK</sequence>
<accession>A0A8J7LV31</accession>
<reference evidence="2" key="1">
    <citation type="submission" date="2020-12" db="EMBL/GenBank/DDBJ databases">
        <title>Geomonas sp. Red875, isolated from river sediment.</title>
        <authorList>
            <person name="Xu Z."/>
            <person name="Zhang Z."/>
            <person name="Masuda Y."/>
            <person name="Itoh H."/>
            <person name="Senoo K."/>
        </authorList>
    </citation>
    <scope>NUCLEOTIDE SEQUENCE</scope>
    <source>
        <strain evidence="2">Red875</strain>
    </source>
</reference>
<name>A0A8J7LV31_9BACT</name>
<dbReference type="AlphaFoldDB" id="A0A8J7LV31"/>
<gene>
    <name evidence="2" type="ORF">JFN93_07160</name>
</gene>
<dbReference type="RefSeq" id="WP_199383328.1">
    <property type="nucleotide sequence ID" value="NZ_JAEMHM010000005.1"/>
</dbReference>
<feature type="signal peptide" evidence="1">
    <location>
        <begin position="1"/>
        <end position="25"/>
    </location>
</feature>
<feature type="chain" id="PRO_5035213672" description="Organic solvent tolerance-like N-terminal domain-containing protein" evidence="1">
    <location>
        <begin position="26"/>
        <end position="127"/>
    </location>
</feature>
<evidence type="ECO:0000256" key="1">
    <source>
        <dbReference type="SAM" id="SignalP"/>
    </source>
</evidence>
<dbReference type="Proteomes" id="UP000636888">
    <property type="component" value="Unassembled WGS sequence"/>
</dbReference>
<keyword evidence="1" id="KW-0732">Signal</keyword>
<evidence type="ECO:0000313" key="3">
    <source>
        <dbReference type="Proteomes" id="UP000636888"/>
    </source>
</evidence>
<organism evidence="2 3">
    <name type="scientific">Geomesophilobacter sediminis</name>
    <dbReference type="NCBI Taxonomy" id="2798584"/>
    <lineage>
        <taxon>Bacteria</taxon>
        <taxon>Pseudomonadati</taxon>
        <taxon>Thermodesulfobacteriota</taxon>
        <taxon>Desulfuromonadia</taxon>
        <taxon>Geobacterales</taxon>
        <taxon>Geobacteraceae</taxon>
        <taxon>Geomesophilobacter</taxon>
    </lineage>
</organism>
<keyword evidence="3" id="KW-1185">Reference proteome</keyword>
<evidence type="ECO:0008006" key="4">
    <source>
        <dbReference type="Google" id="ProtNLM"/>
    </source>
</evidence>
<protein>
    <recommendedName>
        <fullName evidence="4">Organic solvent tolerance-like N-terminal domain-containing protein</fullName>
    </recommendedName>
</protein>